<keyword evidence="2" id="KW-1185">Reference proteome</keyword>
<dbReference type="InterPro" id="IPR046357">
    <property type="entry name" value="PPIase_dom_sf"/>
</dbReference>
<dbReference type="Gene3D" id="3.10.50.40">
    <property type="match status" value="1"/>
</dbReference>
<organism evidence="1 2">
    <name type="scientific">Alistipes timonensis JC136</name>
    <dbReference type="NCBI Taxonomy" id="1033731"/>
    <lineage>
        <taxon>Bacteria</taxon>
        <taxon>Pseudomonadati</taxon>
        <taxon>Bacteroidota</taxon>
        <taxon>Bacteroidia</taxon>
        <taxon>Bacteroidales</taxon>
        <taxon>Rikenellaceae</taxon>
        <taxon>Alistipes</taxon>
    </lineage>
</organism>
<dbReference type="PROSITE" id="PS51257">
    <property type="entry name" value="PROKAR_LIPOPROTEIN"/>
    <property type="match status" value="1"/>
</dbReference>
<evidence type="ECO:0000313" key="1">
    <source>
        <dbReference type="EMBL" id="SEA71309.1"/>
    </source>
</evidence>
<dbReference type="AlphaFoldDB" id="A0A1H4DFW5"/>
<protein>
    <submittedName>
        <fullName evidence="1">Uncharacterized protein</fullName>
    </submittedName>
</protein>
<dbReference type="EMBL" id="FNRI01000005">
    <property type="protein sequence ID" value="SEA71309.1"/>
    <property type="molecule type" value="Genomic_DNA"/>
</dbReference>
<name>A0A1H4DFW5_9BACT</name>
<sequence length="199" mass="22596">MPMKRLITLLSLALPVLLSGCSDEKDILPEQRQKIVSYLEKTHAPALIPEASVGEDGQLPFYTTAGSTVYRYIVNYYRPDRESDPEVTADSKVTITFRAYVFSYSNITDSTFPFYSNDPLLLKAYEDLGLTPGAWSFEPLTLDMRGDILKGLRHALLGCRAKDEVEAYMTYNEAFGDKYFTTIPRESPVAWYFRVESVE</sequence>
<proteinExistence type="predicted"/>
<dbReference type="Proteomes" id="UP000183253">
    <property type="component" value="Unassembled WGS sequence"/>
</dbReference>
<reference evidence="1 2" key="1">
    <citation type="submission" date="2016-10" db="EMBL/GenBank/DDBJ databases">
        <authorList>
            <person name="de Groot N.N."/>
        </authorList>
    </citation>
    <scope>NUCLEOTIDE SEQUENCE [LARGE SCALE GENOMIC DNA]</scope>
    <source>
        <strain evidence="1 2">DSM 25383</strain>
    </source>
</reference>
<accession>A0A1H4DFW5</accession>
<gene>
    <name evidence="1" type="ORF">SAMN05444145_105261</name>
</gene>
<dbReference type="STRING" id="1033731.SAMN05444145_105261"/>
<dbReference type="GO" id="GO:0003755">
    <property type="term" value="F:peptidyl-prolyl cis-trans isomerase activity"/>
    <property type="evidence" value="ECO:0007669"/>
    <property type="project" value="InterPro"/>
</dbReference>
<evidence type="ECO:0000313" key="2">
    <source>
        <dbReference type="Proteomes" id="UP000183253"/>
    </source>
</evidence>